<name>A0A212JWJ8_9BACT</name>
<organism evidence="1">
    <name type="scientific">uncultured Dysgonomonas sp</name>
    <dbReference type="NCBI Taxonomy" id="206096"/>
    <lineage>
        <taxon>Bacteria</taxon>
        <taxon>Pseudomonadati</taxon>
        <taxon>Bacteroidota</taxon>
        <taxon>Bacteroidia</taxon>
        <taxon>Bacteroidales</taxon>
        <taxon>Dysgonomonadaceae</taxon>
        <taxon>Dysgonomonas</taxon>
        <taxon>environmental samples</taxon>
    </lineage>
</organism>
<dbReference type="RefSeq" id="WP_296942685.1">
    <property type="nucleotide sequence ID" value="NZ_LT599032.1"/>
</dbReference>
<proteinExistence type="predicted"/>
<reference evidence="1" key="1">
    <citation type="submission" date="2016-04" db="EMBL/GenBank/DDBJ databases">
        <authorList>
            <person name="Evans L.H."/>
            <person name="Alamgir A."/>
            <person name="Owens N."/>
            <person name="Weber N.D."/>
            <person name="Virtaneva K."/>
            <person name="Barbian K."/>
            <person name="Babar A."/>
            <person name="Rosenke K."/>
        </authorList>
    </citation>
    <scope>NUCLEOTIDE SEQUENCE</scope>
    <source>
        <strain evidence="1">86-1</strain>
    </source>
</reference>
<evidence type="ECO:0000313" key="1">
    <source>
        <dbReference type="EMBL" id="SBW03777.1"/>
    </source>
</evidence>
<protein>
    <submittedName>
        <fullName evidence="1">Uncharacterized protein</fullName>
    </submittedName>
</protein>
<gene>
    <name evidence="1" type="ORF">KL86DYS1_30666</name>
</gene>
<sequence length="238" mass="26629">MIKTFILTATLLISLFPLSILAQVSIGDITLPEKAMLLEVKSNPANADNVTSDKGGLLLPRVMLQYNNTLQPFINPMDEAWNSTNQSMTKTKHTGLMVYNLSTTADGLKPGVYIWNGSLWNPAGSGESIRYFYPPAFNLPLDITQEPNTFDLYGEYEQQYLETKNTSNWVTTNSSLAGVPSPESGILYQRKELDYVVVYYDTEIIEITDIDEEGVMTYKVKTDRPAASSFLNLVFVIK</sequence>
<dbReference type="AlphaFoldDB" id="A0A212JWJ8"/>
<dbReference type="EMBL" id="FLUM01000003">
    <property type="protein sequence ID" value="SBW03777.1"/>
    <property type="molecule type" value="Genomic_DNA"/>
</dbReference>
<accession>A0A212JWJ8</accession>